<protein>
    <submittedName>
        <fullName evidence="4">Uncharacterized protein C2orf74 homolog</fullName>
    </submittedName>
</protein>
<evidence type="ECO:0000313" key="3">
    <source>
        <dbReference type="Proteomes" id="UP000694850"/>
    </source>
</evidence>
<dbReference type="InterPro" id="IPR027813">
    <property type="entry name" value="DUF4642"/>
</dbReference>
<dbReference type="OrthoDB" id="9836846at2759"/>
<dbReference type="Proteomes" id="UP000694850">
    <property type="component" value="Unplaced"/>
</dbReference>
<keyword evidence="2" id="KW-0812">Transmembrane</keyword>
<accession>A0A8B6ZQJ8</accession>
<evidence type="ECO:0000313" key="4">
    <source>
        <dbReference type="RefSeq" id="XP_007936236.1"/>
    </source>
</evidence>
<proteinExistence type="predicted"/>
<sequence>MSFETIALTFFIILQGCLVFILLLLAVFLYKCLQSKNDEETEHMPCIDGNRGEGCFAASAEMNNSTEPGKTMLMQIIDMDTPVRPGILVQRPAKEVMDTPLDNKEAMEERKTVQNRNHENARESGQEGEDLTKTVENQKRALKGVTFSREVIVVDLGKDDPRPQSYTREHKERK</sequence>
<dbReference type="RefSeq" id="XP_007936236.1">
    <property type="nucleotide sequence ID" value="XM_007938045.1"/>
</dbReference>
<gene>
    <name evidence="4" type="primary">CUNH2orf74</name>
</gene>
<evidence type="ECO:0000256" key="1">
    <source>
        <dbReference type="SAM" id="MobiDB-lite"/>
    </source>
</evidence>
<organism evidence="3 4">
    <name type="scientific">Orycteropus afer afer</name>
    <dbReference type="NCBI Taxonomy" id="1230840"/>
    <lineage>
        <taxon>Eukaryota</taxon>
        <taxon>Metazoa</taxon>
        <taxon>Chordata</taxon>
        <taxon>Craniata</taxon>
        <taxon>Vertebrata</taxon>
        <taxon>Euteleostomi</taxon>
        <taxon>Mammalia</taxon>
        <taxon>Eutheria</taxon>
        <taxon>Afrotheria</taxon>
        <taxon>Tubulidentata</taxon>
        <taxon>Orycteropodidae</taxon>
        <taxon>Orycteropus</taxon>
    </lineage>
</organism>
<dbReference type="PANTHER" id="PTHR37882">
    <property type="entry name" value="HYPOTHETICAL PROTEIN LOC690352"/>
    <property type="match status" value="1"/>
</dbReference>
<keyword evidence="3" id="KW-1185">Reference proteome</keyword>
<feature type="region of interest" description="Disordered" evidence="1">
    <location>
        <begin position="107"/>
        <end position="142"/>
    </location>
</feature>
<keyword evidence="2" id="KW-1133">Transmembrane helix</keyword>
<feature type="compositionally biased region" description="Basic and acidic residues" evidence="1">
    <location>
        <begin position="156"/>
        <end position="174"/>
    </location>
</feature>
<feature type="transmembrane region" description="Helical" evidence="2">
    <location>
        <begin position="6"/>
        <end position="30"/>
    </location>
</feature>
<reference evidence="4" key="1">
    <citation type="submission" date="2025-08" db="UniProtKB">
        <authorList>
            <consortium name="RefSeq"/>
        </authorList>
    </citation>
    <scope>IDENTIFICATION</scope>
</reference>
<keyword evidence="2" id="KW-0472">Membrane</keyword>
<dbReference type="AlphaFoldDB" id="A0A8B6ZQJ8"/>
<name>A0A8B6ZQJ8_ORYAF</name>
<evidence type="ECO:0000256" key="2">
    <source>
        <dbReference type="SAM" id="Phobius"/>
    </source>
</evidence>
<feature type="region of interest" description="Disordered" evidence="1">
    <location>
        <begin position="154"/>
        <end position="174"/>
    </location>
</feature>
<feature type="compositionally biased region" description="Basic and acidic residues" evidence="1">
    <location>
        <begin position="107"/>
        <end position="139"/>
    </location>
</feature>
<dbReference type="Pfam" id="PF15484">
    <property type="entry name" value="DUF4642"/>
    <property type="match status" value="1"/>
</dbReference>